<feature type="transmembrane region" description="Helical" evidence="1">
    <location>
        <begin position="54"/>
        <end position="72"/>
    </location>
</feature>
<dbReference type="AlphaFoldDB" id="A0A3N9UH38"/>
<feature type="transmembrane region" description="Helical" evidence="1">
    <location>
        <begin position="20"/>
        <end position="42"/>
    </location>
</feature>
<dbReference type="EMBL" id="RRCT01000004">
    <property type="protein sequence ID" value="RQW75473.1"/>
    <property type="molecule type" value="Genomic_DNA"/>
</dbReference>
<evidence type="ECO:0000313" key="3">
    <source>
        <dbReference type="Proteomes" id="UP000274033"/>
    </source>
</evidence>
<comment type="caution">
    <text evidence="2">The sequence shown here is derived from an EMBL/GenBank/DDBJ whole genome shotgun (WGS) entry which is preliminary data.</text>
</comment>
<gene>
    <name evidence="2" type="ORF">EBB45_06925</name>
</gene>
<keyword evidence="1" id="KW-0472">Membrane</keyword>
<organism evidence="2 3">
    <name type="scientific">Lysinibacillus composti</name>
    <dbReference type="NCBI Taxonomy" id="720633"/>
    <lineage>
        <taxon>Bacteria</taxon>
        <taxon>Bacillati</taxon>
        <taxon>Bacillota</taxon>
        <taxon>Bacilli</taxon>
        <taxon>Bacillales</taxon>
        <taxon>Bacillaceae</taxon>
        <taxon>Lysinibacillus</taxon>
    </lineage>
</organism>
<accession>A0A3N9UH38</accession>
<evidence type="ECO:0000313" key="2">
    <source>
        <dbReference type="EMBL" id="RQW75473.1"/>
    </source>
</evidence>
<sequence length="163" mass="18624">MNMSYSTYPSEYDAMVGGFFVIFLFIALALALLGYIIMAVVYYITAKTNGLQEIAFMSWIPIVNIYVLFALVSDKETLEEIKKEALKWTLIYIGLLIVSFIPIIGFIASIAAMVIGIYYIYRLFYRWTGEQGMSILFVVLTFITGSIFLYIYGLIKMKKPFVV</sequence>
<reference evidence="2 3" key="1">
    <citation type="journal article" date="2013" name="J. Microbiol.">
        <title>Lysinibacillus chungkukjangi sp. nov., isolated from Chungkukjang, Korean fermented soybean food.</title>
        <authorList>
            <person name="Kim S.J."/>
            <person name="Jang Y.H."/>
            <person name="Hamada M."/>
            <person name="Ahn J.H."/>
            <person name="Weon H.Y."/>
            <person name="Suzuki K."/>
            <person name="Whang K.S."/>
            <person name="Kwon S.W."/>
        </authorList>
    </citation>
    <scope>NUCLEOTIDE SEQUENCE [LARGE SCALE GENOMIC DNA]</scope>
    <source>
        <strain evidence="2 3">MCCC 1A12701</strain>
    </source>
</reference>
<proteinExistence type="predicted"/>
<keyword evidence="1" id="KW-0812">Transmembrane</keyword>
<name>A0A3N9UH38_9BACI</name>
<keyword evidence="1" id="KW-1133">Transmembrane helix</keyword>
<dbReference type="OrthoDB" id="2740148at2"/>
<feature type="transmembrane region" description="Helical" evidence="1">
    <location>
        <begin position="133"/>
        <end position="155"/>
    </location>
</feature>
<evidence type="ECO:0000256" key="1">
    <source>
        <dbReference type="SAM" id="Phobius"/>
    </source>
</evidence>
<dbReference type="Proteomes" id="UP000274033">
    <property type="component" value="Unassembled WGS sequence"/>
</dbReference>
<feature type="transmembrane region" description="Helical" evidence="1">
    <location>
        <begin position="92"/>
        <end position="121"/>
    </location>
</feature>
<keyword evidence="3" id="KW-1185">Reference proteome</keyword>
<protein>
    <submittedName>
        <fullName evidence="2">Uncharacterized protein</fullName>
    </submittedName>
</protein>